<reference evidence="3 4" key="1">
    <citation type="submission" date="2015-12" db="EMBL/GenBank/DDBJ databases">
        <title>Genome sequence of the marine Rhodobacteraceae strain O3.65, Candidatus Tritonibacter horizontis.</title>
        <authorList>
            <person name="Poehlein A."/>
            <person name="Giebel H.A."/>
            <person name="Voget S."/>
            <person name="Brinkhoff T."/>
        </authorList>
    </citation>
    <scope>NUCLEOTIDE SEQUENCE [LARGE SCALE GENOMIC DNA]</scope>
    <source>
        <strain evidence="3 4">O3.65</strain>
    </source>
</reference>
<gene>
    <name evidence="3" type="primary">smc_1</name>
    <name evidence="3" type="ORF">TRIHO_08700</name>
</gene>
<proteinExistence type="predicted"/>
<comment type="caution">
    <text evidence="3">The sequence shown here is derived from an EMBL/GenBank/DDBJ whole genome shotgun (WGS) entry which is preliminary data.</text>
</comment>
<evidence type="ECO:0000256" key="2">
    <source>
        <dbReference type="SAM" id="MobiDB-lite"/>
    </source>
</evidence>
<dbReference type="RefSeq" id="WP_068240750.1">
    <property type="nucleotide sequence ID" value="NZ_LPUY01000024.1"/>
</dbReference>
<dbReference type="PATRIC" id="fig|1768241.3.peg.903"/>
<dbReference type="SUPFAM" id="SSF52540">
    <property type="entry name" value="P-loop containing nucleoside triphosphate hydrolases"/>
    <property type="match status" value="1"/>
</dbReference>
<keyword evidence="1" id="KW-0175">Coiled coil</keyword>
<dbReference type="AlphaFoldDB" id="A0A132C0Z5"/>
<name>A0A132C0Z5_9RHOB</name>
<dbReference type="Proteomes" id="UP000068382">
    <property type="component" value="Unassembled WGS sequence"/>
</dbReference>
<feature type="region of interest" description="Disordered" evidence="2">
    <location>
        <begin position="563"/>
        <end position="588"/>
    </location>
</feature>
<feature type="coiled-coil region" evidence="1">
    <location>
        <begin position="722"/>
        <end position="763"/>
    </location>
</feature>
<organism evidence="3 4">
    <name type="scientific">Tritonibacter horizontis</name>
    <dbReference type="NCBI Taxonomy" id="1768241"/>
    <lineage>
        <taxon>Bacteria</taxon>
        <taxon>Pseudomonadati</taxon>
        <taxon>Pseudomonadota</taxon>
        <taxon>Alphaproteobacteria</taxon>
        <taxon>Rhodobacterales</taxon>
        <taxon>Paracoccaceae</taxon>
        <taxon>Tritonibacter</taxon>
    </lineage>
</organism>
<accession>A0A132C0Z5</accession>
<dbReference type="EMBL" id="LPUY01000024">
    <property type="protein sequence ID" value="KUP94233.1"/>
    <property type="molecule type" value="Genomic_DNA"/>
</dbReference>
<dbReference type="Gene3D" id="3.40.50.300">
    <property type="entry name" value="P-loop containing nucleotide triphosphate hydrolases"/>
    <property type="match status" value="1"/>
</dbReference>
<evidence type="ECO:0000313" key="3">
    <source>
        <dbReference type="EMBL" id="KUP94233.1"/>
    </source>
</evidence>
<sequence length="769" mass="86487">MASRPYLQKSIKELETLFSQQGIDASVLSKLKEELSFRSTQRAKTLEEKVIKATQDFPKKEAKGEQWRISETPTQMTLEFPPEEQANPVLQKTTLKRSDLGPKPTVANAPQDILRAWTALEVLSPQGYKREADLAAGDNSKIARFDERDLPWNLGEKSRPKKRLYYELILGAVALAPAVEKLLKLYSDDRPDKPSMNGFCPIASIVLDKEGRPLEEDTSAAISSFAWGVPIALQGDLRSLADWPQQERQLLANFRKRLIKRDRNDDVVPLTKQHIRELFDHLVQALNLTGHEIKAPYFALRRFEFFASKIPPEPGLLNSFFLEDLSQARILEGKNCLPHALKHYLGVATPSEQTDLLEDDAGLQQLLQPALTPLGRWPGNGRYPLALLQQAAVNATDKQLMKTGILAVNGPPGTGKTTLLRDVVAARIIERATVMSEFKRPASAFTPTNQSLQRSGAKIILHKLDERLKGFEMVVASSNNKAVENVSAELPALDAIAQDAPNLRYFKSISDKVLGRESWGTIAAVLGNSSNRYLFSQVFWRDEENGLSTYLNHASGLPQVISEPQESGPPIRRNRKIVDSENPPANAREAQARWEIARVDFTEALRASVETQTALQELHKYVVRVVNVTAELESLETRIPLFEEETKELGTAIADAQEHLNRANEALNKSERTLQNSLAQRPGLFARLFRTRRSTEWHLHHEQLSTATSDDRSKATSRRSEFEEIRAQLSVKQERLSEAMAQFGKIQKEKAYLEEQIENAKRQSGRPYP</sequence>
<protein>
    <submittedName>
        <fullName evidence="3">Chromosome partition protein Smc</fullName>
    </submittedName>
</protein>
<keyword evidence="4" id="KW-1185">Reference proteome</keyword>
<evidence type="ECO:0000256" key="1">
    <source>
        <dbReference type="SAM" id="Coils"/>
    </source>
</evidence>
<feature type="coiled-coil region" evidence="1">
    <location>
        <begin position="625"/>
        <end position="680"/>
    </location>
</feature>
<dbReference type="InterPro" id="IPR027417">
    <property type="entry name" value="P-loop_NTPase"/>
</dbReference>
<evidence type="ECO:0000313" key="4">
    <source>
        <dbReference type="Proteomes" id="UP000068382"/>
    </source>
</evidence>